<gene>
    <name evidence="2" type="ORF">FJM65_18090</name>
</gene>
<evidence type="ECO:0000313" key="3">
    <source>
        <dbReference type="Proteomes" id="UP000316727"/>
    </source>
</evidence>
<organism evidence="2 3">
    <name type="scientific">Pontibacter mangrovi</name>
    <dbReference type="NCBI Taxonomy" id="2589816"/>
    <lineage>
        <taxon>Bacteria</taxon>
        <taxon>Pseudomonadati</taxon>
        <taxon>Bacteroidota</taxon>
        <taxon>Cytophagia</taxon>
        <taxon>Cytophagales</taxon>
        <taxon>Hymenobacteraceae</taxon>
        <taxon>Pontibacter</taxon>
    </lineage>
</organism>
<feature type="domain" description="BioF2-like acetyltransferase" evidence="1">
    <location>
        <begin position="194"/>
        <end position="338"/>
    </location>
</feature>
<keyword evidence="3" id="KW-1185">Reference proteome</keyword>
<keyword evidence="2" id="KW-0808">Transferase</keyword>
<dbReference type="AlphaFoldDB" id="A0A501W1A0"/>
<name>A0A501W1A0_9BACT</name>
<dbReference type="EMBL" id="VFRQ01000012">
    <property type="protein sequence ID" value="TPE42512.1"/>
    <property type="molecule type" value="Genomic_DNA"/>
</dbReference>
<accession>A0A501W1A0</accession>
<evidence type="ECO:0000259" key="1">
    <source>
        <dbReference type="Pfam" id="PF13480"/>
    </source>
</evidence>
<sequence length="563" mass="64165">MVSAITQKEIHTLRISERMDFLIGEEVFDILADDRFKQGWDTLYHNCPWATAFQSRGFVCAWYRVFRDSHLPLVVRAYEGDRLTGLLTMAIPYPGNSRSNLENGSVQVMGAGEFEAEYHCWLAGPENGEKFITAALRQILSRLPKARIQFRFIPAGAPLAWLRQQPEWHKKYVLQPYHRPLLNLKAPGVEHTIKLRHQYKTKYNRLQRLGEVQFHKITTEEAFKAALQELSVQYDFRLGALYNKNPFRNKPLKFELMVELFRQGMLHVTVLKLDEHYLASLVAVADRGWVHLQGLNSHSPFFAKYSPGMLHFLSLGNYLHREGKAVFDLTPGDDSYKERFANVHDQVHTLVISHNPAFLLKKKLKKIFHTWLLEKGKRPMSVELALQKKKYQLKHTLQAGLKNMARQQLQRLKPPKPEALFLKTGPSATPVPAVAVKQDSLSDLLLYQATKGNLSRWEFTEKAMRLYENGAHAYTWTAHQKLLACAWVGGELPDGEAEQAIAVHTIYVHPEAKAELAAFLAAVADAVLQEDPDKKLIALCPSARATITHALHKTGFTALTQNL</sequence>
<dbReference type="Pfam" id="PF13480">
    <property type="entry name" value="Acetyltransf_6"/>
    <property type="match status" value="1"/>
</dbReference>
<protein>
    <submittedName>
        <fullName evidence="2">GNAT family N-acetyltransferase</fullName>
    </submittedName>
</protein>
<reference evidence="2 3" key="1">
    <citation type="submission" date="2019-06" db="EMBL/GenBank/DDBJ databases">
        <title>A novel bacterium of genus Pontibacter, isolated from marine sediment.</title>
        <authorList>
            <person name="Huang H."/>
            <person name="Mo K."/>
            <person name="Hu Y."/>
        </authorList>
    </citation>
    <scope>NUCLEOTIDE SEQUENCE [LARGE SCALE GENOMIC DNA]</scope>
    <source>
        <strain evidence="2 3">HB172049</strain>
    </source>
</reference>
<dbReference type="OrthoDB" id="500470at2"/>
<evidence type="ECO:0000313" key="2">
    <source>
        <dbReference type="EMBL" id="TPE42512.1"/>
    </source>
</evidence>
<comment type="caution">
    <text evidence="2">The sequence shown here is derived from an EMBL/GenBank/DDBJ whole genome shotgun (WGS) entry which is preliminary data.</text>
</comment>
<dbReference type="InterPro" id="IPR016181">
    <property type="entry name" value="Acyl_CoA_acyltransferase"/>
</dbReference>
<dbReference type="Proteomes" id="UP000316727">
    <property type="component" value="Unassembled WGS sequence"/>
</dbReference>
<dbReference type="RefSeq" id="WP_140623313.1">
    <property type="nucleotide sequence ID" value="NZ_VFRQ01000012.1"/>
</dbReference>
<dbReference type="InterPro" id="IPR038740">
    <property type="entry name" value="BioF2-like_GNAT_dom"/>
</dbReference>
<dbReference type="SUPFAM" id="SSF55729">
    <property type="entry name" value="Acyl-CoA N-acyltransferases (Nat)"/>
    <property type="match status" value="1"/>
</dbReference>
<dbReference type="GO" id="GO:0016740">
    <property type="term" value="F:transferase activity"/>
    <property type="evidence" value="ECO:0007669"/>
    <property type="project" value="UniProtKB-KW"/>
</dbReference>
<proteinExistence type="predicted"/>